<organism evidence="6">
    <name type="scientific">Sinorhizobium medicae</name>
    <dbReference type="NCBI Taxonomy" id="110321"/>
    <lineage>
        <taxon>Bacteria</taxon>
        <taxon>Pseudomonadati</taxon>
        <taxon>Pseudomonadota</taxon>
        <taxon>Alphaproteobacteria</taxon>
        <taxon>Hyphomicrobiales</taxon>
        <taxon>Rhizobiaceae</taxon>
        <taxon>Sinorhizobium/Ensifer group</taxon>
        <taxon>Sinorhizobium</taxon>
    </lineage>
</organism>
<evidence type="ECO:0000256" key="2">
    <source>
        <dbReference type="ARBA" id="ARBA00023015"/>
    </source>
</evidence>
<feature type="domain" description="Sugar-binding" evidence="5">
    <location>
        <begin position="63"/>
        <end position="310"/>
    </location>
</feature>
<comment type="similarity">
    <text evidence="1">Belongs to the SorC transcriptional regulatory family.</text>
</comment>
<dbReference type="GO" id="GO:0003677">
    <property type="term" value="F:DNA binding"/>
    <property type="evidence" value="ECO:0007669"/>
    <property type="project" value="UniProtKB-KW"/>
</dbReference>
<dbReference type="Pfam" id="PF04198">
    <property type="entry name" value="Sugar-bind"/>
    <property type="match status" value="1"/>
</dbReference>
<dbReference type="InterPro" id="IPR051054">
    <property type="entry name" value="SorC_transcr_regulators"/>
</dbReference>
<proteinExistence type="inferred from homology"/>
<dbReference type="InterPro" id="IPR037171">
    <property type="entry name" value="NagB/RpiA_transferase-like"/>
</dbReference>
<dbReference type="EMBL" id="CABFNB010000011">
    <property type="protein sequence ID" value="VTZ59489.1"/>
    <property type="molecule type" value="Genomic_DNA"/>
</dbReference>
<keyword evidence="3" id="KW-0238">DNA-binding</keyword>
<dbReference type="RefSeq" id="WP_028054677.1">
    <property type="nucleotide sequence ID" value="NZ_CABFNB010000011.1"/>
</dbReference>
<dbReference type="Proteomes" id="UP000507954">
    <property type="component" value="Unassembled WGS sequence"/>
</dbReference>
<keyword evidence="2" id="KW-0805">Transcription regulation</keyword>
<dbReference type="AlphaFoldDB" id="A0A508WUZ5"/>
<dbReference type="PANTHER" id="PTHR34294:SF1">
    <property type="entry name" value="TRANSCRIPTIONAL REGULATOR LSRR"/>
    <property type="match status" value="1"/>
</dbReference>
<sequence>MPIRVNDQIIHKAAWLYYTHGLRQDEVARRLEISRASIAMYLRRAREMGIVTITTSSELFSSDVLARELEDATGLTTAWIVPEDRQAMNRVAEVPVVAASVFLELINKGDRIGVAWGRTVYHIADVMPFADLKGVTVVQLCGNLGAPYSYRPDQCTTEIARRLNAEGVNIYAPLVLSSERLAEELRAEPVIREQLATISDCRLSLYSVGGIEDDSHLVKCGALSADEMHAMGERGAAGVIAGQIIDHDGQWMDCAHNRRCISADLNSIRAIRKRMLVVQEENKFEPLLAALKGGFASHLVVTTSMARRIMDRWSRDGLGRSAPAKP</sequence>
<keyword evidence="4" id="KW-0804">Transcription</keyword>
<accession>A0A508WUZ5</accession>
<gene>
    <name evidence="6" type="ORF">EMEDMD4_1080067</name>
</gene>
<dbReference type="GO" id="GO:0030246">
    <property type="term" value="F:carbohydrate binding"/>
    <property type="evidence" value="ECO:0007669"/>
    <property type="project" value="InterPro"/>
</dbReference>
<evidence type="ECO:0000259" key="5">
    <source>
        <dbReference type="Pfam" id="PF04198"/>
    </source>
</evidence>
<name>A0A508WUZ5_9HYPH</name>
<evidence type="ECO:0000313" key="6">
    <source>
        <dbReference type="EMBL" id="VTZ59489.1"/>
    </source>
</evidence>
<dbReference type="SUPFAM" id="SSF100950">
    <property type="entry name" value="NagB/RpiA/CoA transferase-like"/>
    <property type="match status" value="1"/>
</dbReference>
<dbReference type="PANTHER" id="PTHR34294">
    <property type="entry name" value="TRANSCRIPTIONAL REGULATOR-RELATED"/>
    <property type="match status" value="1"/>
</dbReference>
<evidence type="ECO:0000256" key="3">
    <source>
        <dbReference type="ARBA" id="ARBA00023125"/>
    </source>
</evidence>
<dbReference type="Gene3D" id="3.40.50.1360">
    <property type="match status" value="1"/>
</dbReference>
<reference evidence="6" key="1">
    <citation type="submission" date="2019-06" db="EMBL/GenBank/DDBJ databases">
        <authorList>
            <person name="Le Quere A."/>
            <person name="Colella S."/>
        </authorList>
    </citation>
    <scope>NUCLEOTIDE SEQUENCE</scope>
    <source>
        <strain evidence="6">EmedicaeMD41</strain>
    </source>
</reference>
<evidence type="ECO:0000256" key="4">
    <source>
        <dbReference type="ARBA" id="ARBA00023163"/>
    </source>
</evidence>
<protein>
    <submittedName>
        <fullName evidence="6">Transcriptional regulator, DeoR family</fullName>
    </submittedName>
</protein>
<evidence type="ECO:0000256" key="1">
    <source>
        <dbReference type="ARBA" id="ARBA00010466"/>
    </source>
</evidence>
<dbReference type="InterPro" id="IPR007324">
    <property type="entry name" value="Sugar-bd_dom_put"/>
</dbReference>
<dbReference type="Gene3D" id="1.10.10.60">
    <property type="entry name" value="Homeodomain-like"/>
    <property type="match status" value="1"/>
</dbReference>